<gene>
    <name evidence="1" type="primary">kynA</name>
    <name evidence="2" type="ORF">ACFO8L_13365</name>
</gene>
<comment type="caution">
    <text evidence="2">The sequence shown here is derived from an EMBL/GenBank/DDBJ whole genome shotgun (WGS) entry which is preliminary data.</text>
</comment>
<feature type="binding site" evidence="1">
    <location>
        <position position="132"/>
    </location>
    <ligand>
        <name>substrate</name>
    </ligand>
</feature>
<feature type="binding site" description="axial binding residue" evidence="1">
    <location>
        <position position="255"/>
    </location>
    <ligand>
        <name>heme</name>
        <dbReference type="ChEBI" id="CHEBI:30413"/>
    </ligand>
    <ligandPart>
        <name>Fe</name>
        <dbReference type="ChEBI" id="CHEBI:18248"/>
    </ligandPart>
</feature>
<dbReference type="Gene3D" id="1.20.58.480">
    <property type="match status" value="1"/>
</dbReference>
<dbReference type="InterPro" id="IPR004981">
    <property type="entry name" value="Trp_2_3_dOase"/>
</dbReference>
<keyword evidence="3" id="KW-1185">Reference proteome</keyword>
<proteinExistence type="inferred from homology"/>
<comment type="subunit">
    <text evidence="1">Homotetramer.</text>
</comment>
<dbReference type="EMBL" id="JBHSFN010000007">
    <property type="protein sequence ID" value="MFC4587075.1"/>
    <property type="molecule type" value="Genomic_DNA"/>
</dbReference>
<sequence length="297" mass="33542">MAAKEYQRSAYRALTDQERAERATTSGGEPILEFGDGSTPFVDYVRSDVLLSLQGLRTKAPTEPAFLIATQVMELLFKLGHIEVLHVRDRLDADDVDAALWALRRVRAVQHQLVGAWELLSSLSPADYREFRDQLGDGSGFQSFVYRQWEFALGNKNAALARPYAGNPVTHGELLRALNEPSLYDAALRLLARNGMPLPAEVLDRDWAEPYQARPEVERAWRRVYEDPVRHQALHRLAEALVDVAYEFGRWRATHVLVVERVLGGKPGTGGTSGVEWLRRVADHRFFPELWSVRGAL</sequence>
<dbReference type="HAMAP" id="MF_01972">
    <property type="entry name" value="T23O"/>
    <property type="match status" value="1"/>
</dbReference>
<comment type="catalytic activity">
    <reaction evidence="1">
        <text>L-tryptophan + O2 = N-formyl-L-kynurenine</text>
        <dbReference type="Rhea" id="RHEA:24536"/>
        <dbReference type="ChEBI" id="CHEBI:15379"/>
        <dbReference type="ChEBI" id="CHEBI:57912"/>
        <dbReference type="ChEBI" id="CHEBI:58629"/>
        <dbReference type="EC" id="1.13.11.11"/>
    </reaction>
</comment>
<keyword evidence="1" id="KW-0223">Dioxygenase</keyword>
<dbReference type="Pfam" id="PF03301">
    <property type="entry name" value="Trp_dioxygenase"/>
    <property type="match status" value="2"/>
</dbReference>
<dbReference type="Proteomes" id="UP001595891">
    <property type="component" value="Unassembled WGS sequence"/>
</dbReference>
<keyword evidence="1" id="KW-0408">Iron</keyword>
<name>A0ABV9EFH0_9ACTN</name>
<feature type="binding site" evidence="1">
    <location>
        <position position="269"/>
    </location>
    <ligand>
        <name>substrate</name>
    </ligand>
</feature>
<comment type="function">
    <text evidence="1">Heme-dependent dioxygenase that catalyzes the oxidative cleavage of the L-tryptophan (L-Trp) pyrrole ring and converts L-tryptophan to N-formyl-L-kynurenine. Catalyzes the oxidative cleavage of the indole moiety.</text>
</comment>
<keyword evidence="1" id="KW-0823">Tryptophan catabolism</keyword>
<evidence type="ECO:0000313" key="2">
    <source>
        <dbReference type="EMBL" id="MFC4587075.1"/>
    </source>
</evidence>
<dbReference type="PANTHER" id="PTHR10138:SF0">
    <property type="entry name" value="TRYPTOPHAN 2,3-DIOXYGENASE"/>
    <property type="match status" value="1"/>
</dbReference>
<feature type="binding site" evidence="1">
    <location>
        <position position="128"/>
    </location>
    <ligand>
        <name>substrate</name>
    </ligand>
</feature>
<dbReference type="RefSeq" id="WP_262846716.1">
    <property type="nucleotide sequence ID" value="NZ_JANZYP010000051.1"/>
</dbReference>
<accession>A0ABV9EFH0</accession>
<evidence type="ECO:0000256" key="1">
    <source>
        <dbReference type="HAMAP-Rule" id="MF_01972"/>
    </source>
</evidence>
<comment type="caution">
    <text evidence="1">Lacks conserved residue(s) required for the propagation of feature annotation.</text>
</comment>
<comment type="similarity">
    <text evidence="1">Belongs to the tryptophan 2,3-dioxygenase family.</text>
</comment>
<dbReference type="PANTHER" id="PTHR10138">
    <property type="entry name" value="TRYPTOPHAN 2,3-DIOXYGENASE"/>
    <property type="match status" value="1"/>
</dbReference>
<evidence type="ECO:0000313" key="3">
    <source>
        <dbReference type="Proteomes" id="UP001595891"/>
    </source>
</evidence>
<reference evidence="3" key="1">
    <citation type="journal article" date="2019" name="Int. J. Syst. Evol. Microbiol.">
        <title>The Global Catalogue of Microorganisms (GCM) 10K type strain sequencing project: providing services to taxonomists for standard genome sequencing and annotation.</title>
        <authorList>
            <consortium name="The Broad Institute Genomics Platform"/>
            <consortium name="The Broad Institute Genome Sequencing Center for Infectious Disease"/>
            <person name="Wu L."/>
            <person name="Ma J."/>
        </authorList>
    </citation>
    <scope>NUCLEOTIDE SEQUENCE [LARGE SCALE GENOMIC DNA]</scope>
    <source>
        <strain evidence="3">CCUG 49560</strain>
    </source>
</reference>
<dbReference type="EC" id="1.13.11.11" evidence="1"/>
<comment type="cofactor">
    <cofactor evidence="1">
        <name>heme</name>
        <dbReference type="ChEBI" id="CHEBI:30413"/>
    </cofactor>
    <text evidence="1">Binds 1 heme group per subunit.</text>
</comment>
<comment type="pathway">
    <text evidence="1">Amino-acid degradation; L-tryptophan degradation via kynurenine pathway; L-kynurenine from L-tryptophan: step 1/2.</text>
</comment>
<dbReference type="SUPFAM" id="SSF140959">
    <property type="entry name" value="Indolic compounds 2,3-dioxygenase-like"/>
    <property type="match status" value="1"/>
</dbReference>
<keyword evidence="1" id="KW-0349">Heme</keyword>
<keyword evidence="1" id="KW-0479">Metal-binding</keyword>
<protein>
    <recommendedName>
        <fullName evidence="1">Tryptophan 2,3-dioxygenase</fullName>
        <shortName evidence="1">TDO</shortName>
        <ecNumber evidence="1">1.13.11.11</ecNumber>
    </recommendedName>
    <alternativeName>
        <fullName evidence="1">Tryptamin 2,3-dioxygenase</fullName>
    </alternativeName>
    <alternativeName>
        <fullName evidence="1">Tryptophan oxygenase</fullName>
        <shortName evidence="1">TO</shortName>
        <shortName evidence="1">TRPO</shortName>
    </alternativeName>
    <alternativeName>
        <fullName evidence="1">Tryptophan pyrrolase</fullName>
    </alternativeName>
    <alternativeName>
        <fullName evidence="1">Tryptophanase</fullName>
    </alternativeName>
</protein>
<keyword evidence="1" id="KW-0560">Oxidoreductase</keyword>
<dbReference type="InterPro" id="IPR037217">
    <property type="entry name" value="Trp/Indoleamine_2_3_dOase-like"/>
</dbReference>
<organism evidence="2 3">
    <name type="scientific">Sphaerisporangium corydalis</name>
    <dbReference type="NCBI Taxonomy" id="1441875"/>
    <lineage>
        <taxon>Bacteria</taxon>
        <taxon>Bacillati</taxon>
        <taxon>Actinomycetota</taxon>
        <taxon>Actinomycetes</taxon>
        <taxon>Streptosporangiales</taxon>
        <taxon>Streptosporangiaceae</taxon>
        <taxon>Sphaerisporangium</taxon>
    </lineage>
</organism>